<accession>E1YFV2</accession>
<evidence type="ECO:0000313" key="1">
    <source>
        <dbReference type="EMBL" id="CBX29446.1"/>
    </source>
</evidence>
<organism evidence="1">
    <name type="scientific">uncultured Desulfobacterium sp</name>
    <dbReference type="NCBI Taxonomy" id="201089"/>
    <lineage>
        <taxon>Bacteria</taxon>
        <taxon>Pseudomonadati</taxon>
        <taxon>Thermodesulfobacteriota</taxon>
        <taxon>Desulfobacteria</taxon>
        <taxon>Desulfobacterales</taxon>
        <taxon>Desulfobacteriaceae</taxon>
        <taxon>Desulfobacterium</taxon>
        <taxon>environmental samples</taxon>
    </lineage>
</organism>
<name>E1YFV2_9BACT</name>
<reference evidence="1" key="1">
    <citation type="journal article" date="2011" name="Environ. Microbiol.">
        <title>Genomic insights into the metabolic potential of the polycyclic aromatic hydrocarbon degrading sulfate-reducing Deltaproteobacterium N47.</title>
        <authorList>
            <person name="Bergmann F."/>
            <person name="Selesi D."/>
            <person name="Weinmaier T."/>
            <person name="Tischler P."/>
            <person name="Rattei T."/>
            <person name="Meckenstock R.U."/>
        </authorList>
    </citation>
    <scope>NUCLEOTIDE SEQUENCE</scope>
</reference>
<gene>
    <name evidence="1" type="ORF">N47_J04270</name>
</gene>
<proteinExistence type="predicted"/>
<sequence length="40" mass="4747">MKNAIIMENITKNPDHPIRARKTTDRSFGPWHSVSYSRYK</sequence>
<dbReference type="EMBL" id="FR695872">
    <property type="protein sequence ID" value="CBX29446.1"/>
    <property type="molecule type" value="Genomic_DNA"/>
</dbReference>
<protein>
    <submittedName>
        <fullName evidence="1">Uncharacterized protein</fullName>
    </submittedName>
</protein>
<dbReference type="AlphaFoldDB" id="E1YFV2"/>